<evidence type="ECO:0000313" key="5">
    <source>
        <dbReference type="Proteomes" id="UP000182200"/>
    </source>
</evidence>
<accession>A0A0P1NX02</accession>
<dbReference type="Proteomes" id="UP000182011">
    <property type="component" value="Unassembled WGS sequence"/>
</dbReference>
<accession>A0A0P1MCR7</accession>
<keyword evidence="5" id="KW-1185">Reference proteome</keyword>
<gene>
    <name evidence="3" type="ORF">JGI4_01101</name>
    <name evidence="2" type="ORF">JGI8_00167</name>
</gene>
<dbReference type="GO" id="GO:0003676">
    <property type="term" value="F:nucleic acid binding"/>
    <property type="evidence" value="ECO:0007669"/>
    <property type="project" value="InterPro"/>
</dbReference>
<dbReference type="InterPro" id="IPR003615">
    <property type="entry name" value="HNH_nuc"/>
</dbReference>
<keyword evidence="3" id="KW-0255">Endonuclease</keyword>
<dbReference type="OrthoDB" id="9802901at2"/>
<accession>A0A0P1LYG4</accession>
<protein>
    <submittedName>
        <fullName evidence="3">5-methylcytosine-specific restriction endonuclease McrA</fullName>
    </submittedName>
</protein>
<reference evidence="3 4" key="2">
    <citation type="submission" date="2015-11" db="EMBL/GenBank/DDBJ databases">
        <authorList>
            <person name="Zhang Y."/>
            <person name="Guo Z."/>
        </authorList>
    </citation>
    <scope>NUCLEOTIDE SEQUENCE [LARGE SCALE GENOMIC DNA]</scope>
    <source>
        <strain evidence="3">JGI-4</strain>
    </source>
</reference>
<dbReference type="GO" id="GO:0008270">
    <property type="term" value="F:zinc ion binding"/>
    <property type="evidence" value="ECO:0007669"/>
    <property type="project" value="InterPro"/>
</dbReference>
<accession>A0A0P1M6N2</accession>
<sequence>MDKKVLVLNQNYEPMSICPVRKAINLIYLGKAELIAAKEGQYIRSVSYSIPFPTVVRLAYYIHMPYRRIILTRKNILKRDNHRCQYCGRTGVPLTVDHVIPKSKGGEDTWENLVCACVQCNNRKGDRTPEEAGMKLLRKPMRPNPILFIKNFVGEIDESWKPYLFL</sequence>
<accession>A0A0P1M9V3</accession>
<keyword evidence="3" id="KW-0378">Hydrolase</keyword>
<dbReference type="Proteomes" id="UP000182200">
    <property type="component" value="Unassembled WGS sequence"/>
</dbReference>
<evidence type="ECO:0000313" key="2">
    <source>
        <dbReference type="EMBL" id="CUS77831.1"/>
    </source>
</evidence>
<dbReference type="RefSeq" id="WP_047133351.1">
    <property type="nucleotide sequence ID" value="NZ_CZVI01000001.1"/>
</dbReference>
<evidence type="ECO:0000313" key="3">
    <source>
        <dbReference type="EMBL" id="CUU04754.1"/>
    </source>
</evidence>
<evidence type="ECO:0000259" key="1">
    <source>
        <dbReference type="SMART" id="SM00507"/>
    </source>
</evidence>
<evidence type="ECO:0000313" key="4">
    <source>
        <dbReference type="Proteomes" id="UP000182011"/>
    </source>
</evidence>
<accession>A0A0P1P5R7</accession>
<accession>A0A0P1L9H4</accession>
<accession>A0A0P1LMQ4</accession>
<dbReference type="InterPro" id="IPR002711">
    <property type="entry name" value="HNH"/>
</dbReference>
<dbReference type="EMBL" id="CZVI01000001">
    <property type="protein sequence ID" value="CUS77831.1"/>
    <property type="molecule type" value="Genomic_DNA"/>
</dbReference>
<name>A0A0P1LMQ4_9BACT</name>
<accession>A0A0S4N0F1</accession>
<dbReference type="AlphaFoldDB" id="A0A0P1LMQ4"/>
<dbReference type="InterPro" id="IPR052892">
    <property type="entry name" value="NA-targeting_endonuclease"/>
</dbReference>
<feature type="domain" description="HNH nuclease" evidence="1">
    <location>
        <begin position="71"/>
        <end position="122"/>
    </location>
</feature>
<keyword evidence="3" id="KW-0540">Nuclease</keyword>
<dbReference type="STRING" id="1633631.GCA_001442925_01100"/>
<reference evidence="2 5" key="1">
    <citation type="submission" date="2015-11" db="EMBL/GenBank/DDBJ databases">
        <authorList>
            <person name="Varghese N."/>
        </authorList>
    </citation>
    <scope>NUCLEOTIDE SEQUENCE [LARGE SCALE GENOMIC DNA]</scope>
    <source>
        <strain evidence="2 5">JGI-8</strain>
    </source>
</reference>
<dbReference type="Gene3D" id="1.10.30.50">
    <property type="match status" value="1"/>
</dbReference>
<dbReference type="CDD" id="cd00085">
    <property type="entry name" value="HNHc"/>
    <property type="match status" value="1"/>
</dbReference>
<proteinExistence type="predicted"/>
<organism evidence="3 4">
    <name type="scientific">Candidatus Kryptonium thompsonii</name>
    <dbReference type="NCBI Taxonomy" id="1633631"/>
    <lineage>
        <taxon>Bacteria</taxon>
        <taxon>Pseudomonadati</taxon>
        <taxon>Candidatus Kryptoniota</taxon>
        <taxon>Candidatus Kryptonium</taxon>
    </lineage>
</organism>
<dbReference type="PANTHER" id="PTHR33877:SF2">
    <property type="entry name" value="OS07G0170200 PROTEIN"/>
    <property type="match status" value="1"/>
</dbReference>
<dbReference type="SMART" id="SM00507">
    <property type="entry name" value="HNHc"/>
    <property type="match status" value="1"/>
</dbReference>
<dbReference type="EMBL" id="FAOP01000004">
    <property type="protein sequence ID" value="CUU04754.1"/>
    <property type="molecule type" value="Genomic_DNA"/>
</dbReference>
<dbReference type="GO" id="GO:0004519">
    <property type="term" value="F:endonuclease activity"/>
    <property type="evidence" value="ECO:0007669"/>
    <property type="project" value="UniProtKB-KW"/>
</dbReference>
<dbReference type="PANTHER" id="PTHR33877">
    <property type="entry name" value="SLL1193 PROTEIN"/>
    <property type="match status" value="1"/>
</dbReference>
<dbReference type="Pfam" id="PF01844">
    <property type="entry name" value="HNH"/>
    <property type="match status" value="1"/>
</dbReference>